<evidence type="ECO:0000313" key="2">
    <source>
        <dbReference type="EMBL" id="EAU69247.1"/>
    </source>
</evidence>
<gene>
    <name evidence="2" type="ORF">STIAU_8016</name>
</gene>
<reference evidence="2 3" key="1">
    <citation type="submission" date="2006-04" db="EMBL/GenBank/DDBJ databases">
        <authorList>
            <person name="Nierman W.C."/>
        </authorList>
    </citation>
    <scope>NUCLEOTIDE SEQUENCE [LARGE SCALE GENOMIC DNA]</scope>
    <source>
        <strain evidence="2 3">DW4/3-1</strain>
    </source>
</reference>
<comment type="caution">
    <text evidence="2">The sequence shown here is derived from an EMBL/GenBank/DDBJ whole genome shotgun (WGS) entry which is preliminary data.</text>
</comment>
<feature type="region of interest" description="Disordered" evidence="1">
    <location>
        <begin position="79"/>
        <end position="104"/>
    </location>
</feature>
<name>Q09C20_STIAD</name>
<dbReference type="Proteomes" id="UP000032702">
    <property type="component" value="Unassembled WGS sequence"/>
</dbReference>
<dbReference type="AlphaFoldDB" id="Q09C20"/>
<evidence type="ECO:0000313" key="3">
    <source>
        <dbReference type="Proteomes" id="UP000032702"/>
    </source>
</evidence>
<feature type="compositionally biased region" description="Basic and acidic residues" evidence="1">
    <location>
        <begin position="189"/>
        <end position="208"/>
    </location>
</feature>
<dbReference type="EMBL" id="AAMD01000007">
    <property type="protein sequence ID" value="EAU69247.1"/>
    <property type="molecule type" value="Genomic_DNA"/>
</dbReference>
<protein>
    <submittedName>
        <fullName evidence="2">Uncharacterized protein</fullName>
    </submittedName>
</protein>
<organism evidence="2 3">
    <name type="scientific">Stigmatella aurantiaca (strain DW4/3-1)</name>
    <dbReference type="NCBI Taxonomy" id="378806"/>
    <lineage>
        <taxon>Bacteria</taxon>
        <taxon>Pseudomonadati</taxon>
        <taxon>Myxococcota</taxon>
        <taxon>Myxococcia</taxon>
        <taxon>Myxococcales</taxon>
        <taxon>Cystobacterineae</taxon>
        <taxon>Archangiaceae</taxon>
        <taxon>Stigmatella</taxon>
    </lineage>
</organism>
<accession>Q09C20</accession>
<proteinExistence type="predicted"/>
<feature type="region of interest" description="Disordered" evidence="1">
    <location>
        <begin position="189"/>
        <end position="212"/>
    </location>
</feature>
<sequence length="243" mass="27107">MEEAERYLGELVLQPLVRRRVEVLVAPERREAHAIGEARQPAHRVVALVVGGLHEQGERLGREALRLESPLRIHVGRQPRHQGNRIAEFPPRGGRHHGVEGDGVADDQLDLGNEPRDGRQHEARRALTVDDGFDFIPARLPDDRLDGAGMIVDGRLIERPFAGLDVDARAPVFQPYVIAIREQRIDERLRDGGPEDVGAHPRPVDKHHGAPSRRLFPLDVEQMEFPAIARQEGNGGVCVGRRP</sequence>
<evidence type="ECO:0000256" key="1">
    <source>
        <dbReference type="SAM" id="MobiDB-lite"/>
    </source>
</evidence>